<dbReference type="OrthoDB" id="204360at2157"/>
<dbReference type="InterPro" id="IPR055542">
    <property type="entry name" value="DUF7118"/>
</dbReference>
<protein>
    <submittedName>
        <fullName evidence="1">Uncharacterized protein</fullName>
    </submittedName>
</protein>
<dbReference type="RefSeq" id="WP_179267426.1">
    <property type="nucleotide sequence ID" value="NZ_CP058579.1"/>
</dbReference>
<evidence type="ECO:0000313" key="2">
    <source>
        <dbReference type="Proteomes" id="UP000509626"/>
    </source>
</evidence>
<name>A0A7D5QAC3_9EURY</name>
<reference evidence="1 2" key="1">
    <citation type="submission" date="2020-06" db="EMBL/GenBank/DDBJ databases">
        <title>NJ-3-1, isolated from saline soil.</title>
        <authorList>
            <person name="Cui H.L."/>
            <person name="Shi X."/>
        </authorList>
    </citation>
    <scope>NUCLEOTIDE SEQUENCE [LARGE SCALE GENOMIC DNA]</scope>
    <source>
        <strain evidence="1 2">NJ-3-1</strain>
    </source>
</reference>
<gene>
    <name evidence="1" type="ORF">HUG12_03395</name>
</gene>
<evidence type="ECO:0000313" key="1">
    <source>
        <dbReference type="EMBL" id="QLG60840.1"/>
    </source>
</evidence>
<organism evidence="1 2">
    <name type="scientific">Halorarum salinum</name>
    <dbReference type="NCBI Taxonomy" id="2743089"/>
    <lineage>
        <taxon>Archaea</taxon>
        <taxon>Methanobacteriati</taxon>
        <taxon>Methanobacteriota</taxon>
        <taxon>Stenosarchaea group</taxon>
        <taxon>Halobacteria</taxon>
        <taxon>Halobacteriales</taxon>
        <taxon>Haloferacaceae</taxon>
        <taxon>Halorarum</taxon>
    </lineage>
</organism>
<dbReference type="KEGG" id="halu:HUG12_03395"/>
<dbReference type="AlphaFoldDB" id="A0A7D5QAC3"/>
<dbReference type="Pfam" id="PF23432">
    <property type="entry name" value="DUF7118"/>
    <property type="match status" value="1"/>
</dbReference>
<accession>A0A7D5QAC3</accession>
<sequence length="383" mass="41961">MPGSEAGDDPAAELRTARRRLADAEAAIAERGESDVERVRDATERADRLLNSYEGSATGTGDFKAYVEFQGEFADLVEGLPEDLPAREAFEAANEVVDQRRLSESDFATARDALAPARDVAELLSDREDARAAVRSAERGAESRIEELDGRIEDRERVLALGEAFEAAGGADGDVEARVATLRETVGAYDGAVREAFREFRREAGARDFLAFVANTVHYPLVRFEAPPDELVEYVEGHAVGEEPVPDLLSYADYSSSKLGHYVDDPGTFRARVRVHRTYLDRLSADPLTVGWPAPPAGELRALARELVSVVAKFADEGVVADARTLKRAAARDDYDRLRRVAVAEADLTDEERRKLESGAIADELEAARAERERLREALADAD</sequence>
<keyword evidence="2" id="KW-1185">Reference proteome</keyword>
<dbReference type="GeneID" id="56036472"/>
<proteinExistence type="predicted"/>
<dbReference type="EMBL" id="CP058579">
    <property type="protein sequence ID" value="QLG60840.1"/>
    <property type="molecule type" value="Genomic_DNA"/>
</dbReference>
<dbReference type="Proteomes" id="UP000509626">
    <property type="component" value="Chromosome"/>
</dbReference>